<proteinExistence type="predicted"/>
<protein>
    <submittedName>
        <fullName evidence="1">Uncharacterized protein</fullName>
    </submittedName>
</protein>
<dbReference type="EMBL" id="OX458333">
    <property type="protein sequence ID" value="CAI8952079.1"/>
    <property type="molecule type" value="Genomic_DNA"/>
</dbReference>
<sequence length="84" mass="9584">MKKLGLKLKLGQALVKTGSGFGILITKRNALLFSSVQLPYIKSTQSVSVFEYWKIVCPTDCVSLIYQEVSQKARRDEDFERLRD</sequence>
<keyword evidence="2" id="KW-1185">Reference proteome</keyword>
<reference evidence="1 2" key="1">
    <citation type="submission" date="2023-03" db="EMBL/GenBank/DDBJ databases">
        <authorList>
            <person name="Pearce D."/>
        </authorList>
    </citation>
    <scope>NUCLEOTIDE SEQUENCE [LARGE SCALE GENOMIC DNA]</scope>
    <source>
        <strain evidence="1">Msz</strain>
    </source>
</reference>
<organism evidence="1 2">
    <name type="scientific">Methylocaldum szegediense</name>
    <dbReference type="NCBI Taxonomy" id="73780"/>
    <lineage>
        <taxon>Bacteria</taxon>
        <taxon>Pseudomonadati</taxon>
        <taxon>Pseudomonadota</taxon>
        <taxon>Gammaproteobacteria</taxon>
        <taxon>Methylococcales</taxon>
        <taxon>Methylococcaceae</taxon>
        <taxon>Methylocaldum</taxon>
    </lineage>
</organism>
<evidence type="ECO:0000313" key="1">
    <source>
        <dbReference type="EMBL" id="CAI8952079.1"/>
    </source>
</evidence>
<name>A0ABM9I8A0_9GAMM</name>
<accession>A0ABM9I8A0</accession>
<dbReference type="Proteomes" id="UP001162030">
    <property type="component" value="Chromosome"/>
</dbReference>
<evidence type="ECO:0000313" key="2">
    <source>
        <dbReference type="Proteomes" id="UP001162030"/>
    </source>
</evidence>
<gene>
    <name evidence="1" type="ORF">MSZNOR_4472</name>
</gene>